<name>W4QKN9_9BACI</name>
<dbReference type="AlphaFoldDB" id="W4QKN9"/>
<accession>W4QKN9</accession>
<evidence type="ECO:0000313" key="1">
    <source>
        <dbReference type="EMBL" id="GAE32452.1"/>
    </source>
</evidence>
<proteinExistence type="predicted"/>
<sequence length="53" mass="6098">MEERVKKLEMEIDVLKGELSSIQIQLHQLSSDVDQKNLELESRLTMIIGGLKM</sequence>
<protein>
    <submittedName>
        <fullName evidence="1">Uncharacterized protein</fullName>
    </submittedName>
</protein>
<keyword evidence="2" id="KW-1185">Reference proteome</keyword>
<dbReference type="Proteomes" id="UP000018895">
    <property type="component" value="Unassembled WGS sequence"/>
</dbReference>
<comment type="caution">
    <text evidence="1">The sequence shown here is derived from an EMBL/GenBank/DDBJ whole genome shotgun (WGS) entry which is preliminary data.</text>
</comment>
<evidence type="ECO:0000313" key="2">
    <source>
        <dbReference type="Proteomes" id="UP000018895"/>
    </source>
</evidence>
<reference evidence="1" key="1">
    <citation type="journal article" date="2014" name="Genome Announc.">
        <title>Draft Genome Sequences of Three Alkaliphilic Bacillus Strains, Bacillus wakoensis JCM 9140T, Bacillus akibai JCM 9157T, and Bacillus hemicellulosilyticus JCM 9152T.</title>
        <authorList>
            <person name="Yuki M."/>
            <person name="Oshima K."/>
            <person name="Suda W."/>
            <person name="Oshida Y."/>
            <person name="Kitamura K."/>
            <person name="Iida T."/>
            <person name="Hattori M."/>
            <person name="Ohkuma M."/>
        </authorList>
    </citation>
    <scope>NUCLEOTIDE SEQUENCE [LARGE SCALE GENOMIC DNA]</scope>
    <source>
        <strain evidence="1">JCM 9152</strain>
    </source>
</reference>
<organism evidence="1 2">
    <name type="scientific">Halalkalibacter hemicellulosilyticusJCM 9152</name>
    <dbReference type="NCBI Taxonomy" id="1236971"/>
    <lineage>
        <taxon>Bacteria</taxon>
        <taxon>Bacillati</taxon>
        <taxon>Bacillota</taxon>
        <taxon>Bacilli</taxon>
        <taxon>Bacillales</taxon>
        <taxon>Bacillaceae</taxon>
        <taxon>Halalkalibacter</taxon>
    </lineage>
</organism>
<dbReference type="STRING" id="1236971.JCM9152_3987"/>
<gene>
    <name evidence="1" type="ORF">JCM9152_3987</name>
</gene>
<dbReference type="EMBL" id="BAUU01000036">
    <property type="protein sequence ID" value="GAE32452.1"/>
    <property type="molecule type" value="Genomic_DNA"/>
</dbReference>
<dbReference type="RefSeq" id="WP_156315010.1">
    <property type="nucleotide sequence ID" value="NZ_BAUU01000036.1"/>
</dbReference>